<evidence type="ECO:0000313" key="3">
    <source>
        <dbReference type="Proteomes" id="UP000830671"/>
    </source>
</evidence>
<evidence type="ECO:0000256" key="1">
    <source>
        <dbReference type="SAM" id="MobiDB-lite"/>
    </source>
</evidence>
<evidence type="ECO:0000313" key="2">
    <source>
        <dbReference type="EMBL" id="UQC87524.1"/>
    </source>
</evidence>
<name>A0A9Q8T1G8_9PEZI</name>
<dbReference type="KEGG" id="clup:CLUP02_13029"/>
<accession>A0A9Q8T1G8</accession>
<dbReference type="AlphaFoldDB" id="A0A9Q8T1G8"/>
<gene>
    <name evidence="2" type="ORF">CLUP02_13029</name>
</gene>
<sequence length="333" mass="36288">MKTSERNAWALYTSSLLPSAQPTEPTFPILFFTFELGRQPERHEVGTCSHPRPRGSNDLIHALAPKLAATQRRFPVPTPVSDLSEQSQIANCLPTSFAGSSKGTSSQSVVVSPPSCQPSQNAKQVQGPHPLAVPARLNGKPTHALAQGARDECAVPVSPPAGYVMSDQHGGLGLDSPTRAAPVKATRVPMRTLYCGSDEMQLILNKAGLGLRGPTGSMYSIQDRSMVRLQRNAEYTVVIPSNLALLCLLALPHLTIHNCQFVISGQPRAKPPSKITRRLYVQLPETKEENDNLPPTATLTIKSIRSYSWIPFMFPYMCRVVSDYAEKIIPENG</sequence>
<feature type="region of interest" description="Disordered" evidence="1">
    <location>
        <begin position="103"/>
        <end position="127"/>
    </location>
</feature>
<protein>
    <submittedName>
        <fullName evidence="2">Uncharacterized protein</fullName>
    </submittedName>
</protein>
<organism evidence="2 3">
    <name type="scientific">Colletotrichum lupini</name>
    <dbReference type="NCBI Taxonomy" id="145971"/>
    <lineage>
        <taxon>Eukaryota</taxon>
        <taxon>Fungi</taxon>
        <taxon>Dikarya</taxon>
        <taxon>Ascomycota</taxon>
        <taxon>Pezizomycotina</taxon>
        <taxon>Sordariomycetes</taxon>
        <taxon>Hypocreomycetidae</taxon>
        <taxon>Glomerellales</taxon>
        <taxon>Glomerellaceae</taxon>
        <taxon>Colletotrichum</taxon>
        <taxon>Colletotrichum acutatum species complex</taxon>
    </lineage>
</organism>
<keyword evidence="3" id="KW-1185">Reference proteome</keyword>
<dbReference type="GeneID" id="73346997"/>
<dbReference type="Proteomes" id="UP000830671">
    <property type="component" value="Chromosome 6"/>
</dbReference>
<dbReference type="EMBL" id="CP019478">
    <property type="protein sequence ID" value="UQC87524.1"/>
    <property type="molecule type" value="Genomic_DNA"/>
</dbReference>
<reference evidence="2" key="1">
    <citation type="journal article" date="2021" name="Mol. Plant Microbe Interact.">
        <title>Complete Genome Sequence of the Plant-Pathogenic Fungus Colletotrichum lupini.</title>
        <authorList>
            <person name="Baroncelli R."/>
            <person name="Pensec F."/>
            <person name="Da Lio D."/>
            <person name="Boufleur T."/>
            <person name="Vicente I."/>
            <person name="Sarrocco S."/>
            <person name="Picot A."/>
            <person name="Baraldi E."/>
            <person name="Sukno S."/>
            <person name="Thon M."/>
            <person name="Le Floch G."/>
        </authorList>
    </citation>
    <scope>NUCLEOTIDE SEQUENCE</scope>
    <source>
        <strain evidence="2">IMI 504893</strain>
    </source>
</reference>
<feature type="compositionally biased region" description="Low complexity" evidence="1">
    <location>
        <begin position="105"/>
        <end position="120"/>
    </location>
</feature>
<dbReference type="RefSeq" id="XP_049149133.1">
    <property type="nucleotide sequence ID" value="XM_049291987.1"/>
</dbReference>
<proteinExistence type="predicted"/>